<dbReference type="EMBL" id="JAUZQC010000015">
    <property type="protein sequence ID" value="KAK5859135.1"/>
    <property type="molecule type" value="Genomic_DNA"/>
</dbReference>
<gene>
    <name evidence="2" type="ORF">PBY51_003225</name>
</gene>
<dbReference type="Proteomes" id="UP001346869">
    <property type="component" value="Unassembled WGS sequence"/>
</dbReference>
<evidence type="ECO:0000256" key="1">
    <source>
        <dbReference type="SAM" id="Coils"/>
    </source>
</evidence>
<comment type="caution">
    <text evidence="2">The sequence shown here is derived from an EMBL/GenBank/DDBJ whole genome shotgun (WGS) entry which is preliminary data.</text>
</comment>
<evidence type="ECO:0000313" key="2">
    <source>
        <dbReference type="EMBL" id="KAK5859135.1"/>
    </source>
</evidence>
<evidence type="ECO:0000313" key="3">
    <source>
        <dbReference type="Proteomes" id="UP001346869"/>
    </source>
</evidence>
<reference evidence="2 3" key="1">
    <citation type="journal article" date="2023" name="Genes (Basel)">
        <title>Chromosome-Level Genome Assembly and Circadian Gene Repertoire of the Patagonia Blennie Eleginops maclovinus-The Closest Ancestral Proxy of Antarctic Cryonotothenioids.</title>
        <authorList>
            <person name="Cheng C.C."/>
            <person name="Rivera-Colon A.G."/>
            <person name="Minhas B.F."/>
            <person name="Wilson L."/>
            <person name="Rayamajhi N."/>
            <person name="Vargas-Chacoff L."/>
            <person name="Catchen J.M."/>
        </authorList>
    </citation>
    <scope>NUCLEOTIDE SEQUENCE [LARGE SCALE GENOMIC DNA]</scope>
    <source>
        <strain evidence="2">JMC-PN-2008</strain>
    </source>
</reference>
<organism evidence="2 3">
    <name type="scientific">Eleginops maclovinus</name>
    <name type="common">Patagonian blennie</name>
    <name type="synonym">Eleginus maclovinus</name>
    <dbReference type="NCBI Taxonomy" id="56733"/>
    <lineage>
        <taxon>Eukaryota</taxon>
        <taxon>Metazoa</taxon>
        <taxon>Chordata</taxon>
        <taxon>Craniata</taxon>
        <taxon>Vertebrata</taxon>
        <taxon>Euteleostomi</taxon>
        <taxon>Actinopterygii</taxon>
        <taxon>Neopterygii</taxon>
        <taxon>Teleostei</taxon>
        <taxon>Neoteleostei</taxon>
        <taxon>Acanthomorphata</taxon>
        <taxon>Eupercaria</taxon>
        <taxon>Perciformes</taxon>
        <taxon>Notothenioidei</taxon>
        <taxon>Eleginopidae</taxon>
        <taxon>Eleginops</taxon>
    </lineage>
</organism>
<reference evidence="2 3" key="2">
    <citation type="journal article" date="2023" name="Mol. Biol. Evol.">
        <title>Genomics of Secondarily Temperate Adaptation in the Only Non-Antarctic Icefish.</title>
        <authorList>
            <person name="Rivera-Colon A.G."/>
            <person name="Rayamajhi N."/>
            <person name="Minhas B.F."/>
            <person name="Madrigal G."/>
            <person name="Bilyk K.T."/>
            <person name="Yoon V."/>
            <person name="Hune M."/>
            <person name="Gregory S."/>
            <person name="Cheng C.H.C."/>
            <person name="Catchen J.M."/>
        </authorList>
    </citation>
    <scope>NUCLEOTIDE SEQUENCE [LARGE SCALE GENOMIC DNA]</scope>
    <source>
        <strain evidence="2">JMC-PN-2008</strain>
    </source>
</reference>
<name>A0AAN7XG90_ELEMC</name>
<keyword evidence="1" id="KW-0175">Coiled coil</keyword>
<proteinExistence type="predicted"/>
<accession>A0AAN7XG90</accession>
<dbReference type="AlphaFoldDB" id="A0AAN7XG90"/>
<protein>
    <submittedName>
        <fullName evidence="2">Uncharacterized protein</fullName>
    </submittedName>
</protein>
<sequence>METENEVLTNKVKELQHAENVRTIRREALQRELVADEEKMELEKENKRLKEEIKLEQLSGQKRQQQKHNLERDAQELQHILEKVEEDIRRKDEEIKQKSMTLNERCRGNENSYKTMKEQQELKQQLSIEADKRTAQRTSTMLPLGPLTLAEEDEQFNDERPLNNENYLDKHKPKLLALENPGWQEAWCPPGSDIMILCDGSRSKPTFNFRIQQQRRLWIIHYSSFPRL</sequence>
<feature type="coiled-coil region" evidence="1">
    <location>
        <begin position="26"/>
        <end position="101"/>
    </location>
</feature>
<keyword evidence="3" id="KW-1185">Reference proteome</keyword>